<evidence type="ECO:0000259" key="2">
    <source>
        <dbReference type="Pfam" id="PF01764"/>
    </source>
</evidence>
<dbReference type="CDD" id="cd00519">
    <property type="entry name" value="Lipase_3"/>
    <property type="match status" value="1"/>
</dbReference>
<evidence type="ECO:0000313" key="3">
    <source>
        <dbReference type="EMBL" id="SHE37914.1"/>
    </source>
</evidence>
<dbReference type="EMBL" id="FQUG01000002">
    <property type="protein sequence ID" value="SHE37914.1"/>
    <property type="molecule type" value="Genomic_DNA"/>
</dbReference>
<gene>
    <name evidence="3" type="ORF">SAMN02745190_00319</name>
</gene>
<dbReference type="AlphaFoldDB" id="A0A1M4T0D6"/>
<dbReference type="PANTHER" id="PTHR45856:SF24">
    <property type="entry name" value="FUNGAL LIPASE-LIKE DOMAIN-CONTAINING PROTEIN"/>
    <property type="match status" value="1"/>
</dbReference>
<dbReference type="InterPro" id="IPR029058">
    <property type="entry name" value="AB_hydrolase_fold"/>
</dbReference>
<organism evidence="3 4">
    <name type="scientific">Schwartzia succinivorans DSM 10502</name>
    <dbReference type="NCBI Taxonomy" id="1123243"/>
    <lineage>
        <taxon>Bacteria</taxon>
        <taxon>Bacillati</taxon>
        <taxon>Bacillota</taxon>
        <taxon>Negativicutes</taxon>
        <taxon>Selenomonadales</taxon>
        <taxon>Selenomonadaceae</taxon>
        <taxon>Schwartzia</taxon>
    </lineage>
</organism>
<feature type="signal peptide" evidence="1">
    <location>
        <begin position="1"/>
        <end position="31"/>
    </location>
</feature>
<feature type="domain" description="Fungal lipase-type" evidence="2">
    <location>
        <begin position="126"/>
        <end position="246"/>
    </location>
</feature>
<keyword evidence="4" id="KW-1185">Reference proteome</keyword>
<dbReference type="InterPro" id="IPR002921">
    <property type="entry name" value="Fungal_lipase-type"/>
</dbReference>
<feature type="chain" id="PRO_5012228790" evidence="1">
    <location>
        <begin position="32"/>
        <end position="440"/>
    </location>
</feature>
<dbReference type="OrthoDB" id="5522031at2"/>
<dbReference type="Proteomes" id="UP000184404">
    <property type="component" value="Unassembled WGS sequence"/>
</dbReference>
<dbReference type="GO" id="GO:0006629">
    <property type="term" value="P:lipid metabolic process"/>
    <property type="evidence" value="ECO:0007669"/>
    <property type="project" value="InterPro"/>
</dbReference>
<evidence type="ECO:0000256" key="1">
    <source>
        <dbReference type="SAM" id="SignalP"/>
    </source>
</evidence>
<dbReference type="SUPFAM" id="SSF53474">
    <property type="entry name" value="alpha/beta-Hydrolases"/>
    <property type="match status" value="1"/>
</dbReference>
<evidence type="ECO:0000313" key="4">
    <source>
        <dbReference type="Proteomes" id="UP000184404"/>
    </source>
</evidence>
<dbReference type="RefSeq" id="WP_072934425.1">
    <property type="nucleotide sequence ID" value="NZ_FQUG01000002.1"/>
</dbReference>
<proteinExistence type="predicted"/>
<accession>A0A1M4T0D6</accession>
<keyword evidence="1" id="KW-0732">Signal</keyword>
<sequence length="440" mass="48524">MEKSFQIEKHLIRAFAVVCFLFFGLFSHVQAASTIEQDYMCAWLSLASYNDRLGQIARSELDANGWNMKPFREKTDKADAKYFLVRRDVPGDRAQYMLSVMGTTSWKDIENDLSLTKIPFGGTTPEEFEAEASRKTMSSKEPLVHSGFNAYTQTAFFTNKVNGWTVGELLRDELLAQPESRICITGHSLGGAVSVLLAARLVDMGVPPEQIDVVTFGAPAVGNDAFAKKYEKLNIRRVTMSGDPVKAVLQSLRSGYTQLGEQMKIAPPRGSVRGAHEMVGYLDGILREYYDTIPPDYSLAPGVKPRVYFVAGAGLDEPVAGDAPYIFRAAADLLHRQIPGLVVARDSEMPDTLFGVASAARANGCKYAVVHNYETQRQKNTRGYYDYEVTLTETVIDAKGNVLSVQQMTTSTNRMSVVLAGLYNAVAGKEMRETVLSADK</sequence>
<dbReference type="Gene3D" id="3.40.50.1820">
    <property type="entry name" value="alpha/beta hydrolase"/>
    <property type="match status" value="1"/>
</dbReference>
<protein>
    <submittedName>
        <fullName evidence="3">Lipase (Class 3)</fullName>
    </submittedName>
</protein>
<dbReference type="Pfam" id="PF01764">
    <property type="entry name" value="Lipase_3"/>
    <property type="match status" value="1"/>
</dbReference>
<name>A0A1M4T0D6_9FIRM</name>
<dbReference type="STRING" id="1123243.SAMN02745190_00319"/>
<dbReference type="InterPro" id="IPR051218">
    <property type="entry name" value="Sec_MonoDiacylglyc_Lipase"/>
</dbReference>
<dbReference type="PANTHER" id="PTHR45856">
    <property type="entry name" value="ALPHA/BETA-HYDROLASES SUPERFAMILY PROTEIN"/>
    <property type="match status" value="1"/>
</dbReference>
<reference evidence="3 4" key="1">
    <citation type="submission" date="2016-11" db="EMBL/GenBank/DDBJ databases">
        <authorList>
            <person name="Jaros S."/>
            <person name="Januszkiewicz K."/>
            <person name="Wedrychowicz H."/>
        </authorList>
    </citation>
    <scope>NUCLEOTIDE SEQUENCE [LARGE SCALE GENOMIC DNA]</scope>
    <source>
        <strain evidence="3 4">DSM 10502</strain>
    </source>
</reference>